<feature type="non-terminal residue" evidence="1">
    <location>
        <position position="1"/>
    </location>
</feature>
<accession>A0A9N7MRJ8</accession>
<organism evidence="1 2">
    <name type="scientific">Striga hermonthica</name>
    <name type="common">Purple witchweed</name>
    <name type="synonym">Buchnera hermonthica</name>
    <dbReference type="NCBI Taxonomy" id="68872"/>
    <lineage>
        <taxon>Eukaryota</taxon>
        <taxon>Viridiplantae</taxon>
        <taxon>Streptophyta</taxon>
        <taxon>Embryophyta</taxon>
        <taxon>Tracheophyta</taxon>
        <taxon>Spermatophyta</taxon>
        <taxon>Magnoliopsida</taxon>
        <taxon>eudicotyledons</taxon>
        <taxon>Gunneridae</taxon>
        <taxon>Pentapetalae</taxon>
        <taxon>asterids</taxon>
        <taxon>lamiids</taxon>
        <taxon>Lamiales</taxon>
        <taxon>Orobanchaceae</taxon>
        <taxon>Buchnereae</taxon>
        <taxon>Striga</taxon>
    </lineage>
</organism>
<evidence type="ECO:0000313" key="2">
    <source>
        <dbReference type="Proteomes" id="UP001153555"/>
    </source>
</evidence>
<name>A0A9N7MRJ8_STRHE</name>
<dbReference type="EMBL" id="CACSLK010010322">
    <property type="protein sequence ID" value="CAA0812398.1"/>
    <property type="molecule type" value="Genomic_DNA"/>
</dbReference>
<comment type="caution">
    <text evidence="1">The sequence shown here is derived from an EMBL/GenBank/DDBJ whole genome shotgun (WGS) entry which is preliminary data.</text>
</comment>
<protein>
    <submittedName>
        <fullName evidence="1">Uncharacterized protein</fullName>
    </submittedName>
</protein>
<dbReference type="AlphaFoldDB" id="A0A9N7MRJ8"/>
<proteinExistence type="predicted"/>
<sequence>APHLLNSRQSLIVIVVVTRAKPSNELFFKIPPTHVLTLVLVQHPLPPYVCFPIKMISSNSNSLIPWHVIDLKELYSSTQPCVQI</sequence>
<evidence type="ECO:0000313" key="1">
    <source>
        <dbReference type="EMBL" id="CAA0812398.1"/>
    </source>
</evidence>
<dbReference type="Proteomes" id="UP001153555">
    <property type="component" value="Unassembled WGS sequence"/>
</dbReference>
<reference evidence="1" key="1">
    <citation type="submission" date="2019-12" db="EMBL/GenBank/DDBJ databases">
        <authorList>
            <person name="Scholes J."/>
        </authorList>
    </citation>
    <scope>NUCLEOTIDE SEQUENCE</scope>
</reference>
<gene>
    <name evidence="1" type="ORF">SHERM_13076</name>
</gene>
<feature type="non-terminal residue" evidence="1">
    <location>
        <position position="84"/>
    </location>
</feature>
<keyword evidence="2" id="KW-1185">Reference proteome</keyword>